<sequence>MVPSSLTCQPHGAQSQDSLRVQCAQVIAQSQSKLQHMCLPSTELMRKVWKLDGPAPTRPCGCGVKLMLGVAPLNRKVTPNTHTTGAVISRADAQVGWGVEAEDLAQRTEPAGGIQHVGPPNSYSGVPAVGNGKRSEDRFPAATNRRKVKGAKPPRKGRGREGKRKPPQTREKKRSPDRGAQSRKMQKSHKRKYIPTAKK</sequence>
<dbReference type="Proteomes" id="UP001295444">
    <property type="component" value="Chromosome 03"/>
</dbReference>
<name>A0AAD1W052_PELCU</name>
<dbReference type="AlphaFoldDB" id="A0AAD1W052"/>
<organism evidence="2 3">
    <name type="scientific">Pelobates cultripes</name>
    <name type="common">Western spadefoot toad</name>
    <dbReference type="NCBI Taxonomy" id="61616"/>
    <lineage>
        <taxon>Eukaryota</taxon>
        <taxon>Metazoa</taxon>
        <taxon>Chordata</taxon>
        <taxon>Craniata</taxon>
        <taxon>Vertebrata</taxon>
        <taxon>Euteleostomi</taxon>
        <taxon>Amphibia</taxon>
        <taxon>Batrachia</taxon>
        <taxon>Anura</taxon>
        <taxon>Pelobatoidea</taxon>
        <taxon>Pelobatidae</taxon>
        <taxon>Pelobates</taxon>
    </lineage>
</organism>
<keyword evidence="3" id="KW-1185">Reference proteome</keyword>
<reference evidence="2" key="1">
    <citation type="submission" date="2022-03" db="EMBL/GenBank/DDBJ databases">
        <authorList>
            <person name="Alioto T."/>
            <person name="Alioto T."/>
            <person name="Gomez Garrido J."/>
        </authorList>
    </citation>
    <scope>NUCLEOTIDE SEQUENCE</scope>
</reference>
<feature type="region of interest" description="Disordered" evidence="1">
    <location>
        <begin position="111"/>
        <end position="199"/>
    </location>
</feature>
<feature type="compositionally biased region" description="Basic residues" evidence="1">
    <location>
        <begin position="184"/>
        <end position="199"/>
    </location>
</feature>
<evidence type="ECO:0000256" key="1">
    <source>
        <dbReference type="SAM" id="MobiDB-lite"/>
    </source>
</evidence>
<dbReference type="EMBL" id="OW240914">
    <property type="protein sequence ID" value="CAH2275950.1"/>
    <property type="molecule type" value="Genomic_DNA"/>
</dbReference>
<accession>A0AAD1W052</accession>
<protein>
    <submittedName>
        <fullName evidence="2">Uncharacterized protein</fullName>
    </submittedName>
</protein>
<gene>
    <name evidence="2" type="ORF">PECUL_23A007792</name>
</gene>
<proteinExistence type="predicted"/>
<evidence type="ECO:0000313" key="3">
    <source>
        <dbReference type="Proteomes" id="UP001295444"/>
    </source>
</evidence>
<evidence type="ECO:0000313" key="2">
    <source>
        <dbReference type="EMBL" id="CAH2275950.1"/>
    </source>
</evidence>
<feature type="compositionally biased region" description="Basic and acidic residues" evidence="1">
    <location>
        <begin position="168"/>
        <end position="177"/>
    </location>
</feature>
<feature type="compositionally biased region" description="Basic residues" evidence="1">
    <location>
        <begin position="144"/>
        <end position="167"/>
    </location>
</feature>